<accession>A0A1X2IFN4</accession>
<organism evidence="1 2">
    <name type="scientific">Absidia repens</name>
    <dbReference type="NCBI Taxonomy" id="90262"/>
    <lineage>
        <taxon>Eukaryota</taxon>
        <taxon>Fungi</taxon>
        <taxon>Fungi incertae sedis</taxon>
        <taxon>Mucoromycota</taxon>
        <taxon>Mucoromycotina</taxon>
        <taxon>Mucoromycetes</taxon>
        <taxon>Mucorales</taxon>
        <taxon>Cunninghamellaceae</taxon>
        <taxon>Absidia</taxon>
    </lineage>
</organism>
<dbReference type="AlphaFoldDB" id="A0A1X2IFN4"/>
<reference evidence="1 2" key="1">
    <citation type="submission" date="2016-07" db="EMBL/GenBank/DDBJ databases">
        <title>Pervasive Adenine N6-methylation of Active Genes in Fungi.</title>
        <authorList>
            <consortium name="DOE Joint Genome Institute"/>
            <person name="Mondo S.J."/>
            <person name="Dannebaum R.O."/>
            <person name="Kuo R.C."/>
            <person name="Labutti K."/>
            <person name="Haridas S."/>
            <person name="Kuo A."/>
            <person name="Salamov A."/>
            <person name="Ahrendt S.R."/>
            <person name="Lipzen A."/>
            <person name="Sullivan W."/>
            <person name="Andreopoulos W.B."/>
            <person name="Clum A."/>
            <person name="Lindquist E."/>
            <person name="Daum C."/>
            <person name="Ramamoorthy G.K."/>
            <person name="Gryganskyi A."/>
            <person name="Culley D."/>
            <person name="Magnuson J.K."/>
            <person name="James T.Y."/>
            <person name="O'Malley M.A."/>
            <person name="Stajich J.E."/>
            <person name="Spatafora J.W."/>
            <person name="Visel A."/>
            <person name="Grigoriev I.V."/>
        </authorList>
    </citation>
    <scope>NUCLEOTIDE SEQUENCE [LARGE SCALE GENOMIC DNA]</scope>
    <source>
        <strain evidence="1 2">NRRL 1336</strain>
    </source>
</reference>
<keyword evidence="2" id="KW-1185">Reference proteome</keyword>
<name>A0A1X2IFN4_9FUNG</name>
<comment type="caution">
    <text evidence="1">The sequence shown here is derived from an EMBL/GenBank/DDBJ whole genome shotgun (WGS) entry which is preliminary data.</text>
</comment>
<dbReference type="Proteomes" id="UP000193560">
    <property type="component" value="Unassembled WGS sequence"/>
</dbReference>
<dbReference type="EMBL" id="MCGE01000013">
    <property type="protein sequence ID" value="ORZ15398.1"/>
    <property type="molecule type" value="Genomic_DNA"/>
</dbReference>
<gene>
    <name evidence="1" type="ORF">BCR42DRAFT_416974</name>
</gene>
<evidence type="ECO:0000313" key="1">
    <source>
        <dbReference type="EMBL" id="ORZ15398.1"/>
    </source>
</evidence>
<proteinExistence type="predicted"/>
<evidence type="ECO:0000313" key="2">
    <source>
        <dbReference type="Proteomes" id="UP000193560"/>
    </source>
</evidence>
<protein>
    <submittedName>
        <fullName evidence="1">Uncharacterized protein</fullName>
    </submittedName>
</protein>
<dbReference type="STRING" id="90262.A0A1X2IFN4"/>
<sequence>MRRYPYEYYHAKVAPTAFSRVEKKTLGKLALNVGDTQIEIVCIPSSAKAYMTTAACGMFGAGPYYLFLLGSFALNQWVVKKLHYDGIVAKD</sequence>